<gene>
    <name evidence="1" type="ORF">EgrG_000655500</name>
</gene>
<dbReference type="AlphaFoldDB" id="A0A068WM61"/>
<dbReference type="WBParaSite" id="EgrG_000655500">
    <property type="protein sequence ID" value="EgrG_000655500"/>
    <property type="gene ID" value="EgrG_000655500"/>
</dbReference>
<evidence type="ECO:0000313" key="1">
    <source>
        <dbReference type="EMBL" id="CDS18723.1"/>
    </source>
</evidence>
<name>A0A068WM61_ECHGR</name>
<reference evidence="1" key="2">
    <citation type="submission" date="2014-06" db="EMBL/GenBank/DDBJ databases">
        <authorList>
            <person name="Aslett M."/>
        </authorList>
    </citation>
    <scope>NUCLEOTIDE SEQUENCE</scope>
</reference>
<sequence length="57" mass="6261">MIGRRGTGAYNLIYCTSLPLAASQQPSTPPRLSISLWAYFDRLDVNVCLQAASCIRT</sequence>
<evidence type="ECO:0000313" key="3">
    <source>
        <dbReference type="WBParaSite" id="EgrG_000655500"/>
    </source>
</evidence>
<evidence type="ECO:0000313" key="2">
    <source>
        <dbReference type="Proteomes" id="UP000492820"/>
    </source>
</evidence>
<protein>
    <submittedName>
        <fullName evidence="1 3">Uncharacterized protein</fullName>
    </submittedName>
</protein>
<proteinExistence type="predicted"/>
<organism evidence="1">
    <name type="scientific">Echinococcus granulosus</name>
    <name type="common">Hydatid tapeworm</name>
    <dbReference type="NCBI Taxonomy" id="6210"/>
    <lineage>
        <taxon>Eukaryota</taxon>
        <taxon>Metazoa</taxon>
        <taxon>Spiralia</taxon>
        <taxon>Lophotrochozoa</taxon>
        <taxon>Platyhelminthes</taxon>
        <taxon>Cestoda</taxon>
        <taxon>Eucestoda</taxon>
        <taxon>Cyclophyllidea</taxon>
        <taxon>Taeniidae</taxon>
        <taxon>Echinococcus</taxon>
        <taxon>Echinococcus granulosus group</taxon>
    </lineage>
</organism>
<dbReference type="Proteomes" id="UP000492820">
    <property type="component" value="Unassembled WGS sequence"/>
</dbReference>
<dbReference type="EMBL" id="LK028578">
    <property type="protein sequence ID" value="CDS18723.1"/>
    <property type="molecule type" value="Genomic_DNA"/>
</dbReference>
<reference evidence="1 2" key="1">
    <citation type="journal article" date="2013" name="Nature">
        <title>The genomes of four tapeworm species reveal adaptations to parasitism.</title>
        <authorList>
            <person name="Tsai I.J."/>
            <person name="Zarowiecki M."/>
            <person name="Holroyd N."/>
            <person name="Garciarrubio A."/>
            <person name="Sanchez-Flores A."/>
            <person name="Brooks K.L."/>
            <person name="Tracey A."/>
            <person name="Bobes R.J."/>
            <person name="Fragoso G."/>
            <person name="Sciutto E."/>
            <person name="Aslett M."/>
            <person name="Beasley H."/>
            <person name="Bennett H.M."/>
            <person name="Cai J."/>
            <person name="Camicia F."/>
            <person name="Clark R."/>
            <person name="Cucher M."/>
            <person name="De Silva N."/>
            <person name="Day T.A."/>
            <person name="Deplazes P."/>
            <person name="Estrada K."/>
            <person name="Fernandez C."/>
            <person name="Holland P.W."/>
            <person name="Hou J."/>
            <person name="Hu S."/>
            <person name="Huckvale T."/>
            <person name="Hung S.S."/>
            <person name="Kamenetzky L."/>
            <person name="Keane J.A."/>
            <person name="Kiss F."/>
            <person name="Koziol U."/>
            <person name="Lambert O."/>
            <person name="Liu K."/>
            <person name="Luo X."/>
            <person name="Luo Y."/>
            <person name="Macchiaroli N."/>
            <person name="Nichol S."/>
            <person name="Paps J."/>
            <person name="Parkinson J."/>
            <person name="Pouchkina-Stantcheva N."/>
            <person name="Riddiford N."/>
            <person name="Rosenzvit M."/>
            <person name="Salinas G."/>
            <person name="Wasmuth J.D."/>
            <person name="Zamanian M."/>
            <person name="Zheng Y."/>
            <person name="Cai X."/>
            <person name="Soberon X."/>
            <person name="Olson P.D."/>
            <person name="Laclette J.P."/>
            <person name="Brehm K."/>
            <person name="Berriman M."/>
            <person name="Garciarrubio A."/>
            <person name="Bobes R.J."/>
            <person name="Fragoso G."/>
            <person name="Sanchez-Flores A."/>
            <person name="Estrada K."/>
            <person name="Cevallos M.A."/>
            <person name="Morett E."/>
            <person name="Gonzalez V."/>
            <person name="Portillo T."/>
            <person name="Ochoa-Leyva A."/>
            <person name="Jose M.V."/>
            <person name="Sciutto E."/>
            <person name="Landa A."/>
            <person name="Jimenez L."/>
            <person name="Valdes V."/>
            <person name="Carrero J.C."/>
            <person name="Larralde C."/>
            <person name="Morales-Montor J."/>
            <person name="Limon-Lason J."/>
            <person name="Soberon X."/>
            <person name="Laclette J.P."/>
        </authorList>
    </citation>
    <scope>NUCLEOTIDE SEQUENCE [LARGE SCALE GENOMIC DNA]</scope>
</reference>
<reference evidence="3" key="3">
    <citation type="submission" date="2020-10" db="UniProtKB">
        <authorList>
            <consortium name="WormBaseParasite"/>
        </authorList>
    </citation>
    <scope>IDENTIFICATION</scope>
</reference>
<accession>A0A068WM61</accession>